<reference evidence="11 12" key="1">
    <citation type="submission" date="2023-08" db="EMBL/GenBank/DDBJ databases">
        <title>Annotated Genome Sequence of Vanrija albida AlHP1.</title>
        <authorList>
            <person name="Herzog R."/>
        </authorList>
    </citation>
    <scope>NUCLEOTIDE SEQUENCE [LARGE SCALE GENOMIC DNA]</scope>
    <source>
        <strain evidence="11 12">AlHP1</strain>
    </source>
</reference>
<keyword evidence="6 10" id="KW-0256">Endoplasmic reticulum</keyword>
<evidence type="ECO:0000256" key="8">
    <source>
        <dbReference type="ARBA" id="ARBA00023136"/>
    </source>
</evidence>
<keyword evidence="12" id="KW-1185">Reference proteome</keyword>
<comment type="caution">
    <text evidence="11">The sequence shown here is derived from an EMBL/GenBank/DDBJ whole genome shotgun (WGS) entry which is preliminary data.</text>
</comment>
<evidence type="ECO:0000256" key="1">
    <source>
        <dbReference type="ARBA" id="ARBA00004389"/>
    </source>
</evidence>
<accession>A0ABR3Q898</accession>
<dbReference type="InterPro" id="IPR013233">
    <property type="entry name" value="PIG-X/PBN1"/>
</dbReference>
<comment type="function">
    <text evidence="10">Required for proper folding and/or the stability of a subset of proteins in the endoplasmic reticulum. Component of glycosylphosphatidylinositol-mannosyltransferase 1 which transfers the first of the 4 mannoses in the GPI-anchor precursors during GPI-anchor biosynthesis. Probably acts by stabilizing the mannosyltransferase GPI14.</text>
</comment>
<organism evidence="11 12">
    <name type="scientific">Vanrija albida</name>
    <dbReference type="NCBI Taxonomy" id="181172"/>
    <lineage>
        <taxon>Eukaryota</taxon>
        <taxon>Fungi</taxon>
        <taxon>Dikarya</taxon>
        <taxon>Basidiomycota</taxon>
        <taxon>Agaricomycotina</taxon>
        <taxon>Tremellomycetes</taxon>
        <taxon>Trichosporonales</taxon>
        <taxon>Trichosporonaceae</taxon>
        <taxon>Vanrija</taxon>
    </lineage>
</organism>
<evidence type="ECO:0000313" key="11">
    <source>
        <dbReference type="EMBL" id="KAL1410862.1"/>
    </source>
</evidence>
<protein>
    <recommendedName>
        <fullName evidence="10">Protein PBN1</fullName>
    </recommendedName>
</protein>
<evidence type="ECO:0000256" key="4">
    <source>
        <dbReference type="ARBA" id="ARBA00022502"/>
    </source>
</evidence>
<dbReference type="RefSeq" id="XP_069210806.1">
    <property type="nucleotide sequence ID" value="XM_069350420.1"/>
</dbReference>
<evidence type="ECO:0000256" key="3">
    <source>
        <dbReference type="ARBA" id="ARBA00010345"/>
    </source>
</evidence>
<comment type="subcellular location">
    <subcellularLocation>
        <location evidence="1 10">Endoplasmic reticulum membrane</location>
        <topology evidence="1 10">Single-pass membrane protein</topology>
    </subcellularLocation>
</comment>
<keyword evidence="4 10" id="KW-0337">GPI-anchor biosynthesis</keyword>
<comment type="similarity">
    <text evidence="3 10">Belongs to the PIGX family.</text>
</comment>
<keyword evidence="8" id="KW-0472">Membrane</keyword>
<evidence type="ECO:0000256" key="2">
    <source>
        <dbReference type="ARBA" id="ARBA00004687"/>
    </source>
</evidence>
<evidence type="ECO:0000256" key="7">
    <source>
        <dbReference type="ARBA" id="ARBA00022989"/>
    </source>
</evidence>
<dbReference type="EMBL" id="JBBXJM010000002">
    <property type="protein sequence ID" value="KAL1410862.1"/>
    <property type="molecule type" value="Genomic_DNA"/>
</dbReference>
<evidence type="ECO:0000256" key="9">
    <source>
        <dbReference type="ARBA" id="ARBA00023180"/>
    </source>
</evidence>
<dbReference type="SMART" id="SM00780">
    <property type="entry name" value="PIG-X"/>
    <property type="match status" value="1"/>
</dbReference>
<dbReference type="Proteomes" id="UP001565368">
    <property type="component" value="Unassembled WGS sequence"/>
</dbReference>
<name>A0ABR3Q898_9TREE</name>
<sequence length="217" mass="23292">MSTSLIVTPSLSTSLHPKLRLSGPAPPSTRCILHLTLGLTDALFPDPAELADIFGPASPSPPLSPHSAQAESYLAHTRWHTSPAVIDIERPLAPESAGAVELSLAVPAGADLDIEIPLHARYLPPDASGRVTVRVASSFEGHWACFPAGGKRERFPVRLGRDELTYTLPAARESYRLTVEATTAAVVWIGFAYIAYKIARVVARSAWARTASRPKVE</sequence>
<evidence type="ECO:0000256" key="10">
    <source>
        <dbReference type="RuleBase" id="RU366056"/>
    </source>
</evidence>
<evidence type="ECO:0000313" key="12">
    <source>
        <dbReference type="Proteomes" id="UP001565368"/>
    </source>
</evidence>
<keyword evidence="11" id="KW-0378">Hydrolase</keyword>
<evidence type="ECO:0000256" key="6">
    <source>
        <dbReference type="ARBA" id="ARBA00022824"/>
    </source>
</evidence>
<dbReference type="GO" id="GO:0008233">
    <property type="term" value="F:peptidase activity"/>
    <property type="evidence" value="ECO:0007669"/>
    <property type="project" value="UniProtKB-KW"/>
</dbReference>
<dbReference type="Pfam" id="PF08320">
    <property type="entry name" value="PIG-X"/>
    <property type="match status" value="1"/>
</dbReference>
<keyword evidence="11" id="KW-0645">Protease</keyword>
<evidence type="ECO:0000256" key="5">
    <source>
        <dbReference type="ARBA" id="ARBA00022692"/>
    </source>
</evidence>
<proteinExistence type="inferred from homology"/>
<dbReference type="GeneID" id="95982848"/>
<keyword evidence="7" id="KW-1133">Transmembrane helix</keyword>
<keyword evidence="9" id="KW-0325">Glycoprotein</keyword>
<gene>
    <name evidence="11" type="primary">PBN1</name>
    <name evidence="11" type="ORF">Q8F55_001805</name>
</gene>
<dbReference type="GO" id="GO:0006508">
    <property type="term" value="P:proteolysis"/>
    <property type="evidence" value="ECO:0007669"/>
    <property type="project" value="UniProtKB-KW"/>
</dbReference>
<comment type="pathway">
    <text evidence="2 10">Glycolipid biosynthesis; glycosylphosphatidylinositol-anchor biosynthesis.</text>
</comment>
<keyword evidence="5" id="KW-0812">Transmembrane</keyword>